<dbReference type="InterPro" id="IPR016032">
    <property type="entry name" value="Sig_transdc_resp-reg_C-effctor"/>
</dbReference>
<dbReference type="EMBL" id="CP010978">
    <property type="protein sequence ID" value="AJQ29027.1"/>
    <property type="molecule type" value="Genomic_DNA"/>
</dbReference>
<organism evidence="2 3">
    <name type="scientific">Pelosinus fermentans JBW45</name>
    <dbReference type="NCBI Taxonomy" id="1192197"/>
    <lineage>
        <taxon>Bacteria</taxon>
        <taxon>Bacillati</taxon>
        <taxon>Bacillota</taxon>
        <taxon>Negativicutes</taxon>
        <taxon>Selenomonadales</taxon>
        <taxon>Sporomusaceae</taxon>
        <taxon>Pelosinus</taxon>
    </lineage>
</organism>
<dbReference type="OrthoDB" id="1684007at2"/>
<dbReference type="GO" id="GO:0006352">
    <property type="term" value="P:DNA-templated transcription initiation"/>
    <property type="evidence" value="ECO:0007669"/>
    <property type="project" value="InterPro"/>
</dbReference>
<dbReference type="KEGG" id="pft:JBW_03690"/>
<proteinExistence type="predicted"/>
<evidence type="ECO:0000313" key="3">
    <source>
        <dbReference type="Proteomes" id="UP000005361"/>
    </source>
</evidence>
<dbReference type="GO" id="GO:0003677">
    <property type="term" value="F:DNA binding"/>
    <property type="evidence" value="ECO:0007669"/>
    <property type="project" value="InterPro"/>
</dbReference>
<dbReference type="Proteomes" id="UP000005361">
    <property type="component" value="Chromosome"/>
</dbReference>
<evidence type="ECO:0000313" key="2">
    <source>
        <dbReference type="EMBL" id="AJQ29027.1"/>
    </source>
</evidence>
<dbReference type="InterPro" id="IPR013249">
    <property type="entry name" value="RNA_pol_sigma70_r4_t2"/>
</dbReference>
<dbReference type="SUPFAM" id="SSF46894">
    <property type="entry name" value="C-terminal effector domain of the bipartite response regulators"/>
    <property type="match status" value="1"/>
</dbReference>
<dbReference type="InterPro" id="IPR036388">
    <property type="entry name" value="WH-like_DNA-bd_sf"/>
</dbReference>
<evidence type="ECO:0000259" key="1">
    <source>
        <dbReference type="Pfam" id="PF08281"/>
    </source>
</evidence>
<dbReference type="STRING" id="1192197.JBW_03690"/>
<dbReference type="Gene3D" id="1.10.10.10">
    <property type="entry name" value="Winged helix-like DNA-binding domain superfamily/Winged helix DNA-binding domain"/>
    <property type="match status" value="1"/>
</dbReference>
<feature type="domain" description="RNA polymerase sigma factor 70 region 4 type 2" evidence="1">
    <location>
        <begin position="59"/>
        <end position="109"/>
    </location>
</feature>
<dbReference type="Pfam" id="PF08281">
    <property type="entry name" value="Sigma70_r4_2"/>
    <property type="match status" value="1"/>
</dbReference>
<reference evidence="2 3" key="1">
    <citation type="journal article" date="2015" name="Genome Announc.">
        <title>Complete Genome Sequence of Pelosinus fermentans JBW45, a Member of a Remarkably Competitive Group of Negativicutes in the Firmicutes Phylum.</title>
        <authorList>
            <person name="De Leon K.B."/>
            <person name="Utturkar S.M."/>
            <person name="Camilleri L.B."/>
            <person name="Elias D.A."/>
            <person name="Arkin A.P."/>
            <person name="Fields M.W."/>
            <person name="Brown S.D."/>
            <person name="Wall J.D."/>
        </authorList>
    </citation>
    <scope>NUCLEOTIDE SEQUENCE [LARGE SCALE GENOMIC DNA]</scope>
    <source>
        <strain evidence="2 3">JBW45</strain>
    </source>
</reference>
<accession>I8TSX7</accession>
<dbReference type="AlphaFoldDB" id="I8TSX7"/>
<dbReference type="HOGENOM" id="CLU_2035789_0_0_9"/>
<name>I8TSX7_9FIRM</name>
<dbReference type="GO" id="GO:0016987">
    <property type="term" value="F:sigma factor activity"/>
    <property type="evidence" value="ECO:0007669"/>
    <property type="project" value="InterPro"/>
</dbReference>
<dbReference type="RefSeq" id="WP_007960510.1">
    <property type="nucleotide sequence ID" value="NZ_CP010978.1"/>
</dbReference>
<gene>
    <name evidence="2" type="ORF">JBW_03690</name>
</gene>
<dbReference type="PRINTS" id="PR00038">
    <property type="entry name" value="HTHLUXR"/>
</dbReference>
<dbReference type="InterPro" id="IPR000792">
    <property type="entry name" value="Tscrpt_reg_LuxR_C"/>
</dbReference>
<reference evidence="3" key="2">
    <citation type="submission" date="2015-02" db="EMBL/GenBank/DDBJ databases">
        <title>Complete Genome Sequence of Pelosinus fermentans JBW45.</title>
        <authorList>
            <person name="De Leon K.B."/>
            <person name="Utturkar S.M."/>
            <person name="Camilleri L.B."/>
            <person name="Arkin A.P."/>
            <person name="Fields M.W."/>
            <person name="Brown S.D."/>
            <person name="Wall J.D."/>
        </authorList>
    </citation>
    <scope>NUCLEOTIDE SEQUENCE [LARGE SCALE GENOMIC DNA]</scope>
    <source>
        <strain evidence="3">JBW45</strain>
    </source>
</reference>
<sequence>MITVRETKFDEYQYEEIANAIKQYQQVRSSLEYITTRLDRIGKTGARTAKEDLLCILVDIDQGIKCLTPRQKKVIVLLTQGYQYEEISAILGISSATAASHACQAFTRLTDYLNQRSKSIH</sequence>
<protein>
    <submittedName>
        <fullName evidence="2">Sigma-70 region 4 type 2</fullName>
    </submittedName>
</protein>